<keyword evidence="1" id="KW-0808">Transferase</keyword>
<dbReference type="GO" id="GO:0016020">
    <property type="term" value="C:membrane"/>
    <property type="evidence" value="ECO:0007669"/>
    <property type="project" value="InterPro"/>
</dbReference>
<dbReference type="Pfam" id="PF01066">
    <property type="entry name" value="CDP-OH_P_transf"/>
    <property type="match status" value="1"/>
</dbReference>
<dbReference type="InterPro" id="IPR043130">
    <property type="entry name" value="CDP-OH_PTrfase_TM_dom"/>
</dbReference>
<feature type="transmembrane region" description="Helical" evidence="2">
    <location>
        <begin position="36"/>
        <end position="53"/>
    </location>
</feature>
<keyword evidence="2" id="KW-1133">Transmembrane helix</keyword>
<feature type="transmembrane region" description="Helical" evidence="2">
    <location>
        <begin position="173"/>
        <end position="190"/>
    </location>
</feature>
<evidence type="ECO:0000256" key="1">
    <source>
        <dbReference type="ARBA" id="ARBA00022679"/>
    </source>
</evidence>
<feature type="transmembrane region" description="Helical" evidence="2">
    <location>
        <begin position="120"/>
        <end position="138"/>
    </location>
</feature>
<keyword evidence="2" id="KW-0812">Transmembrane</keyword>
<dbReference type="GO" id="GO:0016780">
    <property type="term" value="F:phosphotransferase activity, for other substituted phosphate groups"/>
    <property type="evidence" value="ECO:0007669"/>
    <property type="project" value="InterPro"/>
</dbReference>
<accession>A0A6C0ELX7</accession>
<dbReference type="GO" id="GO:0008654">
    <property type="term" value="P:phospholipid biosynthetic process"/>
    <property type="evidence" value="ECO:0007669"/>
    <property type="project" value="InterPro"/>
</dbReference>
<dbReference type="EMBL" id="MN738877">
    <property type="protein sequence ID" value="QHT29453.1"/>
    <property type="molecule type" value="Genomic_DNA"/>
</dbReference>
<reference evidence="3" key="1">
    <citation type="journal article" date="2020" name="Nature">
        <title>Giant virus diversity and host interactions through global metagenomics.</title>
        <authorList>
            <person name="Schulz F."/>
            <person name="Roux S."/>
            <person name="Paez-Espino D."/>
            <person name="Jungbluth S."/>
            <person name="Walsh D.A."/>
            <person name="Denef V.J."/>
            <person name="McMahon K.D."/>
            <person name="Konstantinidis K.T."/>
            <person name="Eloe-Fadrosh E.A."/>
            <person name="Kyrpides N.C."/>
            <person name="Woyke T."/>
        </authorList>
    </citation>
    <scope>NUCLEOTIDE SEQUENCE</scope>
    <source>
        <strain evidence="3">GVMAG-M-3300005589-24</strain>
    </source>
</reference>
<dbReference type="InterPro" id="IPR000462">
    <property type="entry name" value="CDP-OH_P_trans"/>
</dbReference>
<organism evidence="3">
    <name type="scientific">viral metagenome</name>
    <dbReference type="NCBI Taxonomy" id="1070528"/>
    <lineage>
        <taxon>unclassified sequences</taxon>
        <taxon>metagenomes</taxon>
        <taxon>organismal metagenomes</taxon>
    </lineage>
</organism>
<proteinExistence type="predicted"/>
<dbReference type="Gene3D" id="1.20.120.1760">
    <property type="match status" value="1"/>
</dbReference>
<evidence type="ECO:0000313" key="3">
    <source>
        <dbReference type="EMBL" id="QHT29453.1"/>
    </source>
</evidence>
<evidence type="ECO:0008006" key="4">
    <source>
        <dbReference type="Google" id="ProtNLM"/>
    </source>
</evidence>
<name>A0A6C0ELX7_9ZZZZ</name>
<dbReference type="InterPro" id="IPR048254">
    <property type="entry name" value="CDP_ALCOHOL_P_TRANSF_CS"/>
</dbReference>
<evidence type="ECO:0000256" key="2">
    <source>
        <dbReference type="SAM" id="Phobius"/>
    </source>
</evidence>
<sequence length="197" mass="22180">MRKIPAEYENPLDNILIGLADSCCPLFRSMGFTPNGITTISLLFGLLAVWALWKGKIWVFCVCYLLSYFFDCLDGHYARKYDQVTKLGDAYDHIKDITVGVALIIVLYKRNKDRCSSRILTAVIACVVIFTVLGYVHLGCQERVYGHDQSSTLNLGRKLCPGNAHESIKWSRYVGMGTWVVVIMLSVVILEKTQICS</sequence>
<dbReference type="AlphaFoldDB" id="A0A6C0ELX7"/>
<dbReference type="PROSITE" id="PS00379">
    <property type="entry name" value="CDP_ALCOHOL_P_TRANSF"/>
    <property type="match status" value="1"/>
</dbReference>
<keyword evidence="2" id="KW-0472">Membrane</keyword>
<protein>
    <recommendedName>
        <fullName evidence="4">CDP-alcohol phosphatidyltransferase</fullName>
    </recommendedName>
</protein>